<evidence type="ECO:0000256" key="1">
    <source>
        <dbReference type="SAM" id="Phobius"/>
    </source>
</evidence>
<accession>A0A8X7XMQ9</accession>
<feature type="transmembrane region" description="Helical" evidence="1">
    <location>
        <begin position="31"/>
        <end position="58"/>
    </location>
</feature>
<keyword evidence="1" id="KW-0812">Transmembrane</keyword>
<proteinExistence type="predicted"/>
<feature type="non-terminal residue" evidence="2">
    <location>
        <position position="1"/>
    </location>
</feature>
<feature type="non-terminal residue" evidence="2">
    <location>
        <position position="170"/>
    </location>
</feature>
<dbReference type="AlphaFoldDB" id="A0A8X7XMQ9"/>
<feature type="transmembrane region" description="Helical" evidence="1">
    <location>
        <begin position="79"/>
        <end position="97"/>
    </location>
</feature>
<dbReference type="Proteomes" id="UP000886611">
    <property type="component" value="Unassembled WGS sequence"/>
</dbReference>
<comment type="caution">
    <text evidence="2">The sequence shown here is derived from an EMBL/GenBank/DDBJ whole genome shotgun (WGS) entry which is preliminary data.</text>
</comment>
<gene>
    <name evidence="2" type="primary">Sc5d</name>
    <name evidence="2" type="ORF">GTO96_0023098</name>
</gene>
<keyword evidence="1" id="KW-0472">Membrane</keyword>
<evidence type="ECO:0000313" key="3">
    <source>
        <dbReference type="Proteomes" id="UP000886611"/>
    </source>
</evidence>
<reference evidence="2 3" key="1">
    <citation type="journal article" date="2021" name="Cell">
        <title>Tracing the genetic footprints of vertebrate landing in non-teleost ray-finned fishes.</title>
        <authorList>
            <person name="Bi X."/>
            <person name="Wang K."/>
            <person name="Yang L."/>
            <person name="Pan H."/>
            <person name="Jiang H."/>
            <person name="Wei Q."/>
            <person name="Fang M."/>
            <person name="Yu H."/>
            <person name="Zhu C."/>
            <person name="Cai Y."/>
            <person name="He Y."/>
            <person name="Gan X."/>
            <person name="Zeng H."/>
            <person name="Yu D."/>
            <person name="Zhu Y."/>
            <person name="Jiang H."/>
            <person name="Qiu Q."/>
            <person name="Yang H."/>
            <person name="Zhang Y.E."/>
            <person name="Wang W."/>
            <person name="Zhu M."/>
            <person name="He S."/>
            <person name="Zhang G."/>
        </authorList>
    </citation>
    <scope>NUCLEOTIDE SEQUENCE [LARGE SCALE GENOMIC DNA]</scope>
    <source>
        <strain evidence="2">Bchr_013</strain>
    </source>
</reference>
<organism evidence="2 3">
    <name type="scientific">Polypterus senegalus</name>
    <name type="common">Senegal bichir</name>
    <dbReference type="NCBI Taxonomy" id="55291"/>
    <lineage>
        <taxon>Eukaryota</taxon>
        <taxon>Metazoa</taxon>
        <taxon>Chordata</taxon>
        <taxon>Craniata</taxon>
        <taxon>Vertebrata</taxon>
        <taxon>Euteleostomi</taxon>
        <taxon>Actinopterygii</taxon>
        <taxon>Polypteriformes</taxon>
        <taxon>Polypteridae</taxon>
        <taxon>Polypterus</taxon>
    </lineage>
</organism>
<dbReference type="EMBL" id="JAATIS010000147">
    <property type="protein sequence ID" value="KAG2469915.1"/>
    <property type="molecule type" value="Genomic_DNA"/>
</dbReference>
<keyword evidence="1" id="KW-1133">Transmembrane helix</keyword>
<keyword evidence="3" id="KW-1185">Reference proteome</keyword>
<name>A0A8X7XMQ9_POLSE</name>
<sequence length="170" mass="19468">MDLILNIADYYILTPYVYPSTWPENGAFRQIISLLFITNLAAVMLYLMLGSVSYYFIFDHSLMKHPQFLENQVKREIKYALWSVPWISLPTVALFFAEVRGYSKLYDNIEDSPYDHSREIPPGCLDVTSGTEPMEVDVTSSSPFDVTSGCDPMIEDHMPDPYDLTSCLQL</sequence>
<evidence type="ECO:0000313" key="2">
    <source>
        <dbReference type="EMBL" id="KAG2469915.1"/>
    </source>
</evidence>
<protein>
    <submittedName>
        <fullName evidence="2">SC5D oxidase</fullName>
    </submittedName>
</protein>